<proteinExistence type="predicted"/>
<dbReference type="Proteomes" id="UP000176222">
    <property type="component" value="Unassembled WGS sequence"/>
</dbReference>
<sequence>MAKDYSDWHNRKTSIDNTALERVFFHEREVWWCAIGLNVGFEQDGKGEEFVRPVVVFKKFNKEVFWAIPLTTRNKTGRYYVPIDLGDGVERSAIISQLRLIDAKRLKDKFNVVKEADFAEIEKAVIALCR</sequence>
<comment type="caution">
    <text evidence="1">The sequence shown here is derived from an EMBL/GenBank/DDBJ whole genome shotgun (WGS) entry which is preliminary data.</text>
</comment>
<dbReference type="STRING" id="1802436.A2370_01810"/>
<accession>A0A1G2QC64</accession>
<dbReference type="Gene3D" id="2.30.30.110">
    <property type="match status" value="1"/>
</dbReference>
<dbReference type="EMBL" id="MHTH01000015">
    <property type="protein sequence ID" value="OHA58077.1"/>
    <property type="molecule type" value="Genomic_DNA"/>
</dbReference>
<name>A0A1G2QC64_9BACT</name>
<dbReference type="GO" id="GO:0003677">
    <property type="term" value="F:DNA binding"/>
    <property type="evidence" value="ECO:0007669"/>
    <property type="project" value="InterPro"/>
</dbReference>
<protein>
    <recommendedName>
        <fullName evidence="3">Toxin-antitoxin system protein</fullName>
    </recommendedName>
</protein>
<evidence type="ECO:0000313" key="1">
    <source>
        <dbReference type="EMBL" id="OHA58077.1"/>
    </source>
</evidence>
<dbReference type="SUPFAM" id="SSF50118">
    <property type="entry name" value="Cell growth inhibitor/plasmid maintenance toxic component"/>
    <property type="match status" value="1"/>
</dbReference>
<gene>
    <name evidence="1" type="ORF">A2370_01810</name>
</gene>
<dbReference type="Pfam" id="PF02452">
    <property type="entry name" value="PemK_toxin"/>
    <property type="match status" value="1"/>
</dbReference>
<evidence type="ECO:0008006" key="3">
    <source>
        <dbReference type="Google" id="ProtNLM"/>
    </source>
</evidence>
<evidence type="ECO:0000313" key="2">
    <source>
        <dbReference type="Proteomes" id="UP000176222"/>
    </source>
</evidence>
<organism evidence="1 2">
    <name type="scientific">Candidatus Vogelbacteria bacterium RIFOXYB1_FULL_42_16</name>
    <dbReference type="NCBI Taxonomy" id="1802436"/>
    <lineage>
        <taxon>Bacteria</taxon>
        <taxon>Candidatus Vogeliibacteriota</taxon>
    </lineage>
</organism>
<reference evidence="1 2" key="1">
    <citation type="journal article" date="2016" name="Nat. Commun.">
        <title>Thousands of microbial genomes shed light on interconnected biogeochemical processes in an aquifer system.</title>
        <authorList>
            <person name="Anantharaman K."/>
            <person name="Brown C.T."/>
            <person name="Hug L.A."/>
            <person name="Sharon I."/>
            <person name="Castelle C.J."/>
            <person name="Probst A.J."/>
            <person name="Thomas B.C."/>
            <person name="Singh A."/>
            <person name="Wilkins M.J."/>
            <person name="Karaoz U."/>
            <person name="Brodie E.L."/>
            <person name="Williams K.H."/>
            <person name="Hubbard S.S."/>
            <person name="Banfield J.F."/>
        </authorList>
    </citation>
    <scope>NUCLEOTIDE SEQUENCE [LARGE SCALE GENOMIC DNA]</scope>
</reference>
<dbReference type="InterPro" id="IPR011067">
    <property type="entry name" value="Plasmid_toxin/cell-grow_inhib"/>
</dbReference>
<dbReference type="InterPro" id="IPR003477">
    <property type="entry name" value="PemK-like"/>
</dbReference>
<dbReference type="AlphaFoldDB" id="A0A1G2QC64"/>